<gene>
    <name evidence="1" type="ORF">MRB53_000806</name>
</gene>
<evidence type="ECO:0000313" key="1">
    <source>
        <dbReference type="EMBL" id="KAJ8647783.1"/>
    </source>
</evidence>
<dbReference type="Proteomes" id="UP001234297">
    <property type="component" value="Chromosome 1"/>
</dbReference>
<reference evidence="1 2" key="1">
    <citation type="journal article" date="2022" name="Hortic Res">
        <title>A haplotype resolved chromosomal level avocado genome allows analysis of novel avocado genes.</title>
        <authorList>
            <person name="Nath O."/>
            <person name="Fletcher S.J."/>
            <person name="Hayward A."/>
            <person name="Shaw L.M."/>
            <person name="Masouleh A.K."/>
            <person name="Furtado A."/>
            <person name="Henry R.J."/>
            <person name="Mitter N."/>
        </authorList>
    </citation>
    <scope>NUCLEOTIDE SEQUENCE [LARGE SCALE GENOMIC DNA]</scope>
    <source>
        <strain evidence="2">cv. Hass</strain>
    </source>
</reference>
<accession>A0ACC2MQ66</accession>
<keyword evidence="2" id="KW-1185">Reference proteome</keyword>
<sequence>MEIGFESVLGFESLGLLFLFSFTRFQRRQRNEAVSLASLSAALFLSLRSLSLAAALSFSLRSLSPSPVEGLAADQLGLRSSASKSRDSPPQSVRSSSTINAAGPGKPLRLVYCDERGKFHMDPEAIATLQFVKGPIDVVSVCCRARQGKSYILNQVLFDFLPFHIFKGSISLSCLDIGKNLFFLQVVVIVDTFVVCE</sequence>
<dbReference type="EMBL" id="CM056809">
    <property type="protein sequence ID" value="KAJ8647783.1"/>
    <property type="molecule type" value="Genomic_DNA"/>
</dbReference>
<protein>
    <submittedName>
        <fullName evidence="1">Uncharacterized protein</fullName>
    </submittedName>
</protein>
<name>A0ACC2MQ66_PERAE</name>
<evidence type="ECO:0000313" key="2">
    <source>
        <dbReference type="Proteomes" id="UP001234297"/>
    </source>
</evidence>
<organism evidence="1 2">
    <name type="scientific">Persea americana</name>
    <name type="common">Avocado</name>
    <dbReference type="NCBI Taxonomy" id="3435"/>
    <lineage>
        <taxon>Eukaryota</taxon>
        <taxon>Viridiplantae</taxon>
        <taxon>Streptophyta</taxon>
        <taxon>Embryophyta</taxon>
        <taxon>Tracheophyta</taxon>
        <taxon>Spermatophyta</taxon>
        <taxon>Magnoliopsida</taxon>
        <taxon>Magnoliidae</taxon>
        <taxon>Laurales</taxon>
        <taxon>Lauraceae</taxon>
        <taxon>Persea</taxon>
    </lineage>
</organism>
<proteinExistence type="predicted"/>
<comment type="caution">
    <text evidence="1">The sequence shown here is derived from an EMBL/GenBank/DDBJ whole genome shotgun (WGS) entry which is preliminary data.</text>
</comment>